<dbReference type="EMBL" id="JAKEKT020000037">
    <property type="protein sequence ID" value="KAL1641780.1"/>
    <property type="molecule type" value="Genomic_DNA"/>
</dbReference>
<protein>
    <submittedName>
        <fullName evidence="2">Uncharacterized protein</fullName>
    </submittedName>
</protein>
<feature type="compositionally biased region" description="Acidic residues" evidence="1">
    <location>
        <begin position="107"/>
        <end position="122"/>
    </location>
</feature>
<evidence type="ECO:0000313" key="2">
    <source>
        <dbReference type="EMBL" id="KAL1641780.1"/>
    </source>
</evidence>
<proteinExistence type="predicted"/>
<organism evidence="2 3">
    <name type="scientific">Diplodia intermedia</name>
    <dbReference type="NCBI Taxonomy" id="856260"/>
    <lineage>
        <taxon>Eukaryota</taxon>
        <taxon>Fungi</taxon>
        <taxon>Dikarya</taxon>
        <taxon>Ascomycota</taxon>
        <taxon>Pezizomycotina</taxon>
        <taxon>Dothideomycetes</taxon>
        <taxon>Dothideomycetes incertae sedis</taxon>
        <taxon>Botryosphaeriales</taxon>
        <taxon>Botryosphaeriaceae</taxon>
        <taxon>Diplodia</taxon>
    </lineage>
</organism>
<keyword evidence="3" id="KW-1185">Reference proteome</keyword>
<dbReference type="Proteomes" id="UP001521184">
    <property type="component" value="Unassembled WGS sequence"/>
</dbReference>
<comment type="caution">
    <text evidence="2">The sequence shown here is derived from an EMBL/GenBank/DDBJ whole genome shotgun (WGS) entry which is preliminary data.</text>
</comment>
<evidence type="ECO:0000256" key="1">
    <source>
        <dbReference type="SAM" id="MobiDB-lite"/>
    </source>
</evidence>
<evidence type="ECO:0000313" key="3">
    <source>
        <dbReference type="Proteomes" id="UP001521184"/>
    </source>
</evidence>
<gene>
    <name evidence="2" type="ORF">SLS58_005819</name>
</gene>
<name>A0ABR3TPX9_9PEZI</name>
<feature type="region of interest" description="Disordered" evidence="1">
    <location>
        <begin position="67"/>
        <end position="122"/>
    </location>
</feature>
<reference evidence="2 3" key="1">
    <citation type="journal article" date="2023" name="Plant Dis.">
        <title>First Report of Diplodia intermedia Causing Canker and Dieback Diseases on Apple Trees in Canada.</title>
        <authorList>
            <person name="Ellouze W."/>
            <person name="Ilyukhin E."/>
            <person name="Sulman M."/>
            <person name="Ali S."/>
        </authorList>
    </citation>
    <scope>NUCLEOTIDE SEQUENCE [LARGE SCALE GENOMIC DNA]</scope>
    <source>
        <strain evidence="2 3">M45-28</strain>
    </source>
</reference>
<accession>A0ABR3TPX9</accession>
<sequence length="122" mass="13618">MKEATYAESDPESDEETWDVKSCISIRPKEEGAWDTGVLPNTSECETLLEWNTGELTWEPMSLNLHNDHIAQDPSPLTPEDADSGYFDFRWTPRLDSGPQSLSPSPEVDDADDDATLDGDDK</sequence>